<keyword evidence="2" id="KW-1185">Reference proteome</keyword>
<organism evidence="1 2">
    <name type="scientific">Naganishia cerealis</name>
    <dbReference type="NCBI Taxonomy" id="610337"/>
    <lineage>
        <taxon>Eukaryota</taxon>
        <taxon>Fungi</taxon>
        <taxon>Dikarya</taxon>
        <taxon>Basidiomycota</taxon>
        <taxon>Agaricomycotina</taxon>
        <taxon>Tremellomycetes</taxon>
        <taxon>Filobasidiales</taxon>
        <taxon>Filobasidiaceae</taxon>
        <taxon>Naganishia</taxon>
    </lineage>
</organism>
<accession>A0ACC2WE00</accession>
<reference evidence="1" key="1">
    <citation type="submission" date="2023-04" db="EMBL/GenBank/DDBJ databases">
        <title>Draft Genome sequencing of Naganishia species isolated from polar environments using Oxford Nanopore Technology.</title>
        <authorList>
            <person name="Leo P."/>
            <person name="Venkateswaran K."/>
        </authorList>
    </citation>
    <scope>NUCLEOTIDE SEQUENCE</scope>
    <source>
        <strain evidence="1">MNA-CCFEE 5261</strain>
    </source>
</reference>
<protein>
    <submittedName>
        <fullName evidence="1">Uncharacterized protein</fullName>
    </submittedName>
</protein>
<comment type="caution">
    <text evidence="1">The sequence shown here is derived from an EMBL/GenBank/DDBJ whole genome shotgun (WGS) entry which is preliminary data.</text>
</comment>
<sequence length="841" mass="93812">MYTPEPARLRSSLLRRLSSSVSGLTKKHQTIKPGTSSGKLPMFITAISPANLNGSQTEKEEIKDSTTPRFTGHLRTPPSSVKKRDSRSPTQLKSYSQDQICAICEEPLASSLRGEKEILLACNHPCHKICMLVILSLGNRLSSSLPDFLDPSVACCKECGAPARCADANETSQMLEEIAMKGMMSPVEGKIPFTPDGQMIPDPVVHPPVSVRPTSEIYMKKSSAVSPVVDFEDVTTPQITSFADTDTVVLGEIHKKDIEINFKIKAPKTHSVANVAQDHLQKKEVMAEIISKLTNLKNFDQVATNLSTLILFDFLNISVTGSEWDTLCCFLFDDRLLLVDFSKNEIVGQLLIHDDVASINKRENGITLNLTQQGFPELQMCHSHPLICLKWYTYFCRVLALVSTSIVPSVPFNQLTTNGWYVLEDSFSLIPENAIKVRTATEHDCQLTENLLLEALPRPENLPINLVLTIPLVNTSAMDNQTYRTTLMKLVFNVKSRLRAFDKLALIFIGIDASGRACRKGSFIGCAEPKWDGWNAVIEGIEVSNNEDINGAAVFDNEFQELQIAFEKCRDLFPFIPSSPSNINRLLVIHTNRYGHIGCDDDCLESLSRSLASILDSSTLSIDFVSVGDTISPDLQMVHDLVRSPFQGHMLDSVQLRSGSVLQHYSTFENLVTELPHFAQQRYLSVCIPTLTLEFQKIFATNKLVSFKSIDINGTKCDIHDGIAHMNIMLDNLSSDFDYSISLHVELDLHTLDPNVCESITDNLKLAGLFTYKSTWRGERSKNTNYEMKIVLLNEFSFFEDAKSMFSENSLEMLAETKNPYYFDGPLLSAAPLTLDLGFFK</sequence>
<dbReference type="Proteomes" id="UP001241377">
    <property type="component" value="Unassembled WGS sequence"/>
</dbReference>
<evidence type="ECO:0000313" key="2">
    <source>
        <dbReference type="Proteomes" id="UP001241377"/>
    </source>
</evidence>
<dbReference type="EMBL" id="JASBWR010000018">
    <property type="protein sequence ID" value="KAJ9109424.1"/>
    <property type="molecule type" value="Genomic_DNA"/>
</dbReference>
<evidence type="ECO:0000313" key="1">
    <source>
        <dbReference type="EMBL" id="KAJ9109424.1"/>
    </source>
</evidence>
<name>A0ACC2WE00_9TREE</name>
<gene>
    <name evidence="1" type="ORF">QFC19_002176</name>
</gene>
<proteinExistence type="predicted"/>